<keyword evidence="11" id="KW-0862">Zinc</keyword>
<comment type="subcellular location">
    <subcellularLocation>
        <location evidence="3">Cytoplasm</location>
    </subcellularLocation>
    <subcellularLocation>
        <location evidence="2">Nucleus</location>
    </subcellularLocation>
</comment>
<dbReference type="InterPro" id="IPR036875">
    <property type="entry name" value="Znf_CCHC_sf"/>
</dbReference>
<feature type="compositionally biased region" description="Basic and acidic residues" evidence="24">
    <location>
        <begin position="43"/>
        <end position="69"/>
    </location>
</feature>
<reference evidence="28" key="2">
    <citation type="submission" date="2025-08" db="UniProtKB">
        <authorList>
            <consortium name="Ensembl"/>
        </authorList>
    </citation>
    <scope>IDENTIFICATION</scope>
</reference>
<dbReference type="GO" id="GO:0043138">
    <property type="term" value="F:3'-5' DNA helicase activity"/>
    <property type="evidence" value="ECO:0007669"/>
    <property type="project" value="UniProtKB-EC"/>
</dbReference>
<dbReference type="CDD" id="cd18018">
    <property type="entry name" value="DEXHc_RecQ4-like"/>
    <property type="match status" value="1"/>
</dbReference>
<feature type="domain" description="CCHC-type" evidence="25">
    <location>
        <begin position="533"/>
        <end position="547"/>
    </location>
</feature>
<evidence type="ECO:0000256" key="10">
    <source>
        <dbReference type="ARBA" id="ARBA00022806"/>
    </source>
</evidence>
<dbReference type="PROSITE" id="PS51192">
    <property type="entry name" value="HELICASE_ATP_BIND_1"/>
    <property type="match status" value="1"/>
</dbReference>
<feature type="compositionally biased region" description="Polar residues" evidence="24">
    <location>
        <begin position="245"/>
        <end position="257"/>
    </location>
</feature>
<dbReference type="Pfam" id="PF00271">
    <property type="entry name" value="Helicase_C"/>
    <property type="match status" value="1"/>
</dbReference>
<feature type="compositionally biased region" description="Basic and acidic residues" evidence="24">
    <location>
        <begin position="270"/>
        <end position="282"/>
    </location>
</feature>
<evidence type="ECO:0000256" key="3">
    <source>
        <dbReference type="ARBA" id="ARBA00004496"/>
    </source>
</evidence>
<dbReference type="Ensembl" id="ENSLACT00000005068.1">
    <property type="protein sequence ID" value="ENSLACP00000005024.1"/>
    <property type="gene ID" value="ENSLACG00000004466.1"/>
</dbReference>
<feature type="region of interest" description="Disordered" evidence="24">
    <location>
        <begin position="298"/>
        <end position="448"/>
    </location>
</feature>
<reference evidence="29" key="1">
    <citation type="submission" date="2011-08" db="EMBL/GenBank/DDBJ databases">
        <title>The draft genome of Latimeria chalumnae.</title>
        <authorList>
            <person name="Di Palma F."/>
            <person name="Alfoldi J."/>
            <person name="Johnson J."/>
            <person name="Berlin A."/>
            <person name="Gnerre S."/>
            <person name="Jaffe D."/>
            <person name="MacCallum I."/>
            <person name="Young S."/>
            <person name="Walker B.J."/>
            <person name="Lander E."/>
            <person name="Lindblad-Toh K."/>
        </authorList>
    </citation>
    <scope>NUCLEOTIDE SEQUENCE [LARGE SCALE GENOMIC DNA]</scope>
    <source>
        <strain evidence="29">Wild caught</strain>
    </source>
</reference>
<evidence type="ECO:0000256" key="2">
    <source>
        <dbReference type="ARBA" id="ARBA00004123"/>
    </source>
</evidence>
<dbReference type="GeneTree" id="ENSGT00940000160387"/>
<dbReference type="Pfam" id="PF00098">
    <property type="entry name" value="zf-CCHC"/>
    <property type="match status" value="1"/>
</dbReference>
<dbReference type="Gene3D" id="1.10.10.1460">
    <property type="match status" value="1"/>
</dbReference>
<keyword evidence="10" id="KW-0347">Helicase</keyword>
<evidence type="ECO:0000259" key="27">
    <source>
        <dbReference type="PROSITE" id="PS51194"/>
    </source>
</evidence>
<dbReference type="GO" id="GO:0009378">
    <property type="term" value="F:four-way junction helicase activity"/>
    <property type="evidence" value="ECO:0007669"/>
    <property type="project" value="TreeGrafter"/>
</dbReference>
<dbReference type="GO" id="GO:0016787">
    <property type="term" value="F:hydrolase activity"/>
    <property type="evidence" value="ECO:0007669"/>
    <property type="project" value="UniProtKB-KW"/>
</dbReference>
<evidence type="ECO:0000256" key="23">
    <source>
        <dbReference type="PROSITE-ProRule" id="PRU00047"/>
    </source>
</evidence>
<evidence type="ECO:0000256" key="6">
    <source>
        <dbReference type="ARBA" id="ARBA00022553"/>
    </source>
</evidence>
<dbReference type="Gene3D" id="4.10.60.10">
    <property type="entry name" value="Zinc finger, CCHC-type"/>
    <property type="match status" value="1"/>
</dbReference>
<dbReference type="GO" id="GO:0005634">
    <property type="term" value="C:nucleus"/>
    <property type="evidence" value="ECO:0007669"/>
    <property type="project" value="UniProtKB-SubCell"/>
</dbReference>
<evidence type="ECO:0000313" key="28">
    <source>
        <dbReference type="Ensembl" id="ENSLACP00000005024.1"/>
    </source>
</evidence>
<feature type="domain" description="Helicase C-terminal" evidence="27">
    <location>
        <begin position="874"/>
        <end position="1080"/>
    </location>
</feature>
<reference evidence="28" key="3">
    <citation type="submission" date="2025-09" db="UniProtKB">
        <authorList>
            <consortium name="Ensembl"/>
        </authorList>
    </citation>
    <scope>IDENTIFICATION</scope>
</reference>
<evidence type="ECO:0000256" key="21">
    <source>
        <dbReference type="ARBA" id="ARBA00078242"/>
    </source>
</evidence>
<feature type="region of interest" description="Disordered" evidence="24">
    <location>
        <begin position="132"/>
        <end position="159"/>
    </location>
</feature>
<dbReference type="GO" id="GO:0005694">
    <property type="term" value="C:chromosome"/>
    <property type="evidence" value="ECO:0007669"/>
    <property type="project" value="TreeGrafter"/>
</dbReference>
<protein>
    <recommendedName>
        <fullName evidence="19">ATP-dependent DNA helicase Q4</fullName>
        <ecNumber evidence="17">5.6.2.4</ecNumber>
    </recommendedName>
    <alternativeName>
        <fullName evidence="20">DNA 3'-5' helicase RecQ4</fullName>
    </alternativeName>
    <alternativeName>
        <fullName evidence="21">DNA helicase, RecQ-like type 4</fullName>
    </alternativeName>
    <alternativeName>
        <fullName evidence="22">RecQ protein-like 4</fullName>
    </alternativeName>
</protein>
<dbReference type="InterPro" id="IPR027417">
    <property type="entry name" value="P-loop_NTPase"/>
</dbReference>
<dbReference type="Bgee" id="ENSLACG00000004466">
    <property type="expression patterns" value="Expressed in pelvic fin and 1 other cell type or tissue"/>
</dbReference>
<keyword evidence="12" id="KW-0067">ATP-binding</keyword>
<dbReference type="GO" id="GO:0006260">
    <property type="term" value="P:DNA replication"/>
    <property type="evidence" value="ECO:0007669"/>
    <property type="project" value="InterPro"/>
</dbReference>
<keyword evidence="23" id="KW-0863">Zinc-finger</keyword>
<evidence type="ECO:0000256" key="1">
    <source>
        <dbReference type="ARBA" id="ARBA00001947"/>
    </source>
</evidence>
<keyword evidence="9" id="KW-0378">Hydrolase</keyword>
<comment type="catalytic activity">
    <reaction evidence="18">
        <text>ATP + H2O = ADP + phosphate + H(+)</text>
        <dbReference type="Rhea" id="RHEA:13065"/>
        <dbReference type="ChEBI" id="CHEBI:15377"/>
        <dbReference type="ChEBI" id="CHEBI:15378"/>
        <dbReference type="ChEBI" id="CHEBI:30616"/>
        <dbReference type="ChEBI" id="CHEBI:43474"/>
        <dbReference type="ChEBI" id="CHEBI:456216"/>
    </reaction>
</comment>
<keyword evidence="8" id="KW-0547">Nucleotide-binding</keyword>
<dbReference type="InterPro" id="IPR021110">
    <property type="entry name" value="DNA_rep_checkpnt_protein"/>
</dbReference>
<gene>
    <name evidence="28" type="primary">RECQL4</name>
</gene>
<evidence type="ECO:0000256" key="24">
    <source>
        <dbReference type="SAM" id="MobiDB-lite"/>
    </source>
</evidence>
<dbReference type="SUPFAM" id="SSF57756">
    <property type="entry name" value="Retrovirus zinc finger-like domains"/>
    <property type="match status" value="1"/>
</dbReference>
<dbReference type="PANTHER" id="PTHR13710">
    <property type="entry name" value="DNA HELICASE RECQ FAMILY MEMBER"/>
    <property type="match status" value="1"/>
</dbReference>
<evidence type="ECO:0000256" key="13">
    <source>
        <dbReference type="ARBA" id="ARBA00023125"/>
    </source>
</evidence>
<dbReference type="GO" id="GO:0008270">
    <property type="term" value="F:zinc ion binding"/>
    <property type="evidence" value="ECO:0007669"/>
    <property type="project" value="UniProtKB-KW"/>
</dbReference>
<dbReference type="FunFam" id="1.10.10.1460:FF:000001">
    <property type="entry name" value="DNA replication regulator Sld2"/>
    <property type="match status" value="1"/>
</dbReference>
<evidence type="ECO:0000259" key="26">
    <source>
        <dbReference type="PROSITE" id="PS51192"/>
    </source>
</evidence>
<accession>H3A5V3</accession>
<dbReference type="GO" id="GO:0000723">
    <property type="term" value="P:telomere maintenance"/>
    <property type="evidence" value="ECO:0007669"/>
    <property type="project" value="TreeGrafter"/>
</dbReference>
<dbReference type="SMART" id="SM00487">
    <property type="entry name" value="DEXDc"/>
    <property type="match status" value="1"/>
</dbReference>
<dbReference type="FunCoup" id="H3A5V3">
    <property type="interactions" value="2032"/>
</dbReference>
<dbReference type="Proteomes" id="UP000008672">
    <property type="component" value="Unassembled WGS sequence"/>
</dbReference>
<evidence type="ECO:0000256" key="17">
    <source>
        <dbReference type="ARBA" id="ARBA00034808"/>
    </source>
</evidence>
<dbReference type="SUPFAM" id="SSF52540">
    <property type="entry name" value="P-loop containing nucleoside triphosphate hydrolases"/>
    <property type="match status" value="1"/>
</dbReference>
<dbReference type="PROSITE" id="PS51194">
    <property type="entry name" value="HELICASE_CTER"/>
    <property type="match status" value="1"/>
</dbReference>
<evidence type="ECO:0000256" key="9">
    <source>
        <dbReference type="ARBA" id="ARBA00022801"/>
    </source>
</evidence>
<dbReference type="Pfam" id="PF00270">
    <property type="entry name" value="DEAD"/>
    <property type="match status" value="1"/>
</dbReference>
<evidence type="ECO:0000256" key="12">
    <source>
        <dbReference type="ARBA" id="ARBA00022840"/>
    </source>
</evidence>
<dbReference type="EC" id="5.6.2.4" evidence="17"/>
<evidence type="ECO:0000259" key="25">
    <source>
        <dbReference type="PROSITE" id="PS50158"/>
    </source>
</evidence>
<feature type="region of interest" description="Disordered" evidence="24">
    <location>
        <begin position="554"/>
        <end position="573"/>
    </location>
</feature>
<evidence type="ECO:0000256" key="4">
    <source>
        <dbReference type="ARBA" id="ARBA00005446"/>
    </source>
</evidence>
<dbReference type="InterPro" id="IPR001650">
    <property type="entry name" value="Helicase_C-like"/>
</dbReference>
<dbReference type="EMBL" id="AFYH01242456">
    <property type="status" value="NOT_ANNOTATED_CDS"/>
    <property type="molecule type" value="Genomic_DNA"/>
</dbReference>
<comment type="similarity">
    <text evidence="4">Belongs to the helicase family. RecQ subfamily.</text>
</comment>
<dbReference type="GO" id="GO:0005737">
    <property type="term" value="C:cytoplasm"/>
    <property type="evidence" value="ECO:0007669"/>
    <property type="project" value="UniProtKB-SubCell"/>
</dbReference>
<dbReference type="CDD" id="cd22289">
    <property type="entry name" value="RecQL4_SLD2_NTD"/>
    <property type="match status" value="1"/>
</dbReference>
<feature type="region of interest" description="Disordered" evidence="24">
    <location>
        <begin position="20"/>
        <end position="74"/>
    </location>
</feature>
<dbReference type="GO" id="GO:0000724">
    <property type="term" value="P:double-strand break repair via homologous recombination"/>
    <property type="evidence" value="ECO:0007669"/>
    <property type="project" value="TreeGrafter"/>
</dbReference>
<keyword evidence="6" id="KW-0597">Phosphoprotein</keyword>
<keyword evidence="7" id="KW-0479">Metal-binding</keyword>
<dbReference type="EMBL" id="AFYH01242460">
    <property type="status" value="NOT_ANNOTATED_CDS"/>
    <property type="molecule type" value="Genomic_DNA"/>
</dbReference>
<evidence type="ECO:0000256" key="19">
    <source>
        <dbReference type="ARBA" id="ARBA00074290"/>
    </source>
</evidence>
<evidence type="ECO:0000256" key="7">
    <source>
        <dbReference type="ARBA" id="ARBA00022723"/>
    </source>
</evidence>
<dbReference type="SMART" id="SM00490">
    <property type="entry name" value="HELICc"/>
    <property type="match status" value="1"/>
</dbReference>
<dbReference type="InterPro" id="IPR011545">
    <property type="entry name" value="DEAD/DEAH_box_helicase_dom"/>
</dbReference>
<feature type="domain" description="Helicase ATP-binding" evidence="26">
    <location>
        <begin position="674"/>
        <end position="852"/>
    </location>
</feature>
<organism evidence="28 29">
    <name type="scientific">Latimeria chalumnae</name>
    <name type="common">Coelacanth</name>
    <dbReference type="NCBI Taxonomy" id="7897"/>
    <lineage>
        <taxon>Eukaryota</taxon>
        <taxon>Metazoa</taxon>
        <taxon>Chordata</taxon>
        <taxon>Craniata</taxon>
        <taxon>Vertebrata</taxon>
        <taxon>Euteleostomi</taxon>
        <taxon>Coelacanthiformes</taxon>
        <taxon>Coelacanthidae</taxon>
        <taxon>Latimeria</taxon>
    </lineage>
</organism>
<sequence length="1456" mass="163431">MDRYNELKVSLKNWEASFLQKHKRKPNKADVENASEETQNLYREYRTLKQERERENGETKTSPPEDKRSIVGASGCDFWGSHLNKGNSSSPQLTPKDRDELKASAQYFGMKMKCNLGAAIKERPTSLRKFLTPRKTPTPKFSEKIPNTANREDFLPFRPPLTTTSSSTCALNAEPDEPFLPFTPSKPFIGQPKPLGSAGKFQQLRRTVSQRLSSLDAGWLDRCEGISASADEKSIPVTDTYSMSNQKLQQPCDPSSRASEEQALVGDVPAKQREVGEEFKAQRMSEIKRERSVLREATLQSGASEAANHPLDEANGIFRKEGLPADGDVLSDVEQERAEAKKAKGKPESRRAKSRKRLHEASQNEGATEERGEGRGAKSSGLEEGSSKRRRRTNQHCAEGSIAPRGGKKPPRLCGKSKAGKHEEKEGESDASGTESKVEKSEMLDENLFGDIESESGRGVFYCLSSTVDIAPPKKDGNYVRINLKKKSHVKGCAFKGARLRKQEKVWKQKWRMKGERFGGGGNGKFNRSSDTCFKCGGTGHWAQDCRGRGPAMACNPPPEEQTERDSSAAGETCPLPTLEEVARLTSSLRSGASVPALMESGDSSREEPVKMAEEEVMLNVVRPVYEPPTPPPPMEPLYALGEDGKVRETPGEVYEALSELGYSSFRSGQELAIMRILSGLSTLAVLSTGMGKSLCYQLPAYMYAKRSKCITLVVSPLVSLMDDQVSGLPTRLKAVCIHSNMTRNQREAAIVKVKEGKAHVLLLSPEALVGGGQSGSACLPPADQLPPVAFACIDEAHCVSEWSHNFRPCYLRLCKVLRERLGVRCMLGLTATATLSTAQDVALHLRIREDDGIAVRSAAVPPNLHLSVSMDRDRDQALVGLLRGEKFGALDSVIVYCTRREETTRIAAMLRTCLQGVLVKETSKSLKAEDDDTAAKRKKAEARKKIRRPLKWIADSYHAGMSAAERRRVQNNFMCGELRIVVATVAFGMGLDKSDVRGIIHYNMPKSFESYVQEIGRAGRDGKPAHCHLFLDPEGGDLNELRRHIYADTVDYFTVKKLIQKVFPPCKCREIQLKQEELLQVCHVEMAKLWSILENQKLEICQNETLKITTACFKKKKKKKTTYRFLFLRSECLSNIKINNIAALPHPQHLQGRCFTVSCIETLLCYLELHPQHWVEMLHPTLSTCRIVCYSGPQQLRITAKRCPPVAVALARERLTGIDHTHASSVEFDVVELADSMGWELIPVKRGLRQLQWITQGQSGSQGTRKSGVMVEFSNLSFHFRCYRDLTPQELDSVCHFLHQRVLIQEKTGLCQLQACFRAFHSVAFRNYSSCSEEVHTGRSSRLKELLRDYFDKKVERDQSGMPVDKEEEEEEEDLNKMKLRDWEDQIRSDVRHFLSIHQDEKFSGRAVARIFHGIGSPCYPAQVYGRDRRYWRRYINFDFNELIRIATEEIIRMK</sequence>
<dbReference type="InterPro" id="IPR001878">
    <property type="entry name" value="Znf_CCHC"/>
</dbReference>
<dbReference type="HOGENOM" id="CLU_001103_10_0_1"/>
<evidence type="ECO:0000256" key="20">
    <source>
        <dbReference type="ARBA" id="ARBA00076756"/>
    </source>
</evidence>
<dbReference type="SMART" id="SM00343">
    <property type="entry name" value="ZnF_C2HC"/>
    <property type="match status" value="1"/>
</dbReference>
<dbReference type="EMBL" id="AFYH01242457">
    <property type="status" value="NOT_ANNOTATED_CDS"/>
    <property type="molecule type" value="Genomic_DNA"/>
</dbReference>
<dbReference type="Gene3D" id="3.40.50.300">
    <property type="entry name" value="P-loop containing nucleotide triphosphate hydrolases"/>
    <property type="match status" value="2"/>
</dbReference>
<dbReference type="EMBL" id="AFYH01242453">
    <property type="status" value="NOT_ANNOTATED_CDS"/>
    <property type="molecule type" value="Genomic_DNA"/>
</dbReference>
<dbReference type="EMBL" id="AFYH01242461">
    <property type="status" value="NOT_ANNOTATED_CDS"/>
    <property type="molecule type" value="Genomic_DNA"/>
</dbReference>
<evidence type="ECO:0000256" key="11">
    <source>
        <dbReference type="ARBA" id="ARBA00022833"/>
    </source>
</evidence>
<dbReference type="EMBL" id="AFYH01242458">
    <property type="status" value="NOT_ANNOTATED_CDS"/>
    <property type="molecule type" value="Genomic_DNA"/>
</dbReference>
<dbReference type="STRING" id="7897.ENSLACP00000005024"/>
<evidence type="ECO:0000256" key="5">
    <source>
        <dbReference type="ARBA" id="ARBA00022490"/>
    </source>
</evidence>
<dbReference type="FunFam" id="3.40.50.300:FF:000772">
    <property type="entry name" value="ATP-dependent DNA helicase Q4"/>
    <property type="match status" value="1"/>
</dbReference>
<dbReference type="FunFam" id="3.40.50.300:FF:001084">
    <property type="entry name" value="RecQ like helicase 4"/>
    <property type="match status" value="1"/>
</dbReference>
<dbReference type="Pfam" id="PF11719">
    <property type="entry name" value="Drc1-Sld2"/>
    <property type="match status" value="1"/>
</dbReference>
<dbReference type="GO" id="GO:0005524">
    <property type="term" value="F:ATP binding"/>
    <property type="evidence" value="ECO:0007669"/>
    <property type="project" value="UniProtKB-KW"/>
</dbReference>
<keyword evidence="14" id="KW-0413">Isomerase</keyword>
<dbReference type="GO" id="GO:0003677">
    <property type="term" value="F:DNA binding"/>
    <property type="evidence" value="ECO:0007669"/>
    <property type="project" value="UniProtKB-KW"/>
</dbReference>
<keyword evidence="29" id="KW-1185">Reference proteome</keyword>
<evidence type="ECO:0000256" key="16">
    <source>
        <dbReference type="ARBA" id="ARBA00034617"/>
    </source>
</evidence>
<feature type="compositionally biased region" description="Basic and acidic residues" evidence="24">
    <location>
        <begin position="334"/>
        <end position="351"/>
    </location>
</feature>
<comment type="catalytic activity">
    <reaction evidence="16">
        <text>Couples ATP hydrolysis with the unwinding of duplex DNA by translocating in the 3'-5' direction.</text>
        <dbReference type="EC" id="5.6.2.4"/>
    </reaction>
</comment>
<evidence type="ECO:0000256" key="8">
    <source>
        <dbReference type="ARBA" id="ARBA00022741"/>
    </source>
</evidence>
<dbReference type="PANTHER" id="PTHR13710:SF108">
    <property type="entry name" value="ATP-DEPENDENT DNA HELICASE Q4"/>
    <property type="match status" value="1"/>
</dbReference>
<evidence type="ECO:0000256" key="22">
    <source>
        <dbReference type="ARBA" id="ARBA00084018"/>
    </source>
</evidence>
<dbReference type="PROSITE" id="PS50158">
    <property type="entry name" value="ZF_CCHC"/>
    <property type="match status" value="1"/>
</dbReference>
<dbReference type="eggNOG" id="KOG0351">
    <property type="taxonomic scope" value="Eukaryota"/>
</dbReference>
<evidence type="ECO:0000256" key="14">
    <source>
        <dbReference type="ARBA" id="ARBA00023235"/>
    </source>
</evidence>
<dbReference type="EMBL" id="AFYH01242459">
    <property type="status" value="NOT_ANNOTATED_CDS"/>
    <property type="molecule type" value="Genomic_DNA"/>
</dbReference>
<dbReference type="InterPro" id="IPR014001">
    <property type="entry name" value="Helicase_ATP-bd"/>
</dbReference>
<evidence type="ECO:0000256" key="18">
    <source>
        <dbReference type="ARBA" id="ARBA00049360"/>
    </source>
</evidence>
<comment type="cofactor">
    <cofactor evidence="1">
        <name>Zn(2+)</name>
        <dbReference type="ChEBI" id="CHEBI:29105"/>
    </cofactor>
</comment>
<keyword evidence="15" id="KW-0539">Nucleus</keyword>
<keyword evidence="5" id="KW-0963">Cytoplasm</keyword>
<evidence type="ECO:0000313" key="29">
    <source>
        <dbReference type="Proteomes" id="UP000008672"/>
    </source>
</evidence>
<dbReference type="EMBL" id="AFYH01242454">
    <property type="status" value="NOT_ANNOTATED_CDS"/>
    <property type="molecule type" value="Genomic_DNA"/>
</dbReference>
<evidence type="ECO:0000256" key="15">
    <source>
        <dbReference type="ARBA" id="ARBA00023242"/>
    </source>
</evidence>
<dbReference type="EMBL" id="AFYH01242452">
    <property type="status" value="NOT_ANNOTATED_CDS"/>
    <property type="molecule type" value="Genomic_DNA"/>
</dbReference>
<keyword evidence="13" id="KW-0238">DNA-binding</keyword>
<feature type="region of interest" description="Disordered" evidence="24">
    <location>
        <begin position="245"/>
        <end position="282"/>
    </location>
</feature>
<dbReference type="InParanoid" id="H3A5V3"/>
<dbReference type="EMBL" id="AFYH01242455">
    <property type="status" value="NOT_ANNOTATED_CDS"/>
    <property type="molecule type" value="Genomic_DNA"/>
</dbReference>
<dbReference type="OMA" id="HAGMCSQ"/>
<proteinExistence type="inferred from homology"/>
<name>H3A5V3_LATCH</name>